<comment type="similarity">
    <text evidence="1">Belongs to the antirestriction protein family.</text>
</comment>
<name>A0A2S9WYX5_9NEIS</name>
<dbReference type="Pfam" id="PF03230">
    <property type="entry name" value="Antirestrict"/>
    <property type="match status" value="1"/>
</dbReference>
<sequence length="137" mass="15141">MAFANCTTQVQKSVVPDAESIDFMPGIFGMKCLRVEMLVFSYMDKLSADYAGGRWVFCQLSNGGFFMYPQADQPMRIFVDGNHFEGSMSAEAAGIVACLFALCHFASECDLGGEHYHLLRDYALDHPEASGIFQAID</sequence>
<dbReference type="Gene3D" id="3.30.70.3580">
    <property type="entry name" value="Antirestriction protein"/>
    <property type="match status" value="1"/>
</dbReference>
<dbReference type="InterPro" id="IPR042297">
    <property type="entry name" value="Antirestriction_sf"/>
</dbReference>
<dbReference type="EMBL" id="MTBD01000074">
    <property type="protein sequence ID" value="PRP68668.1"/>
    <property type="molecule type" value="Genomic_DNA"/>
</dbReference>
<comment type="caution">
    <text evidence="2">The sequence shown here is derived from an EMBL/GenBank/DDBJ whole genome shotgun (WGS) entry which is preliminary data.</text>
</comment>
<dbReference type="Proteomes" id="UP000239469">
    <property type="component" value="Unassembled WGS sequence"/>
</dbReference>
<protein>
    <recommendedName>
        <fullName evidence="4">Antirestriction protein</fullName>
    </recommendedName>
</protein>
<dbReference type="OrthoDB" id="1164967at2"/>
<evidence type="ECO:0000256" key="1">
    <source>
        <dbReference type="ARBA" id="ARBA00008618"/>
    </source>
</evidence>
<reference evidence="2 3" key="1">
    <citation type="submission" date="2017-01" db="EMBL/GenBank/DDBJ databases">
        <title>New insights into the genetic diversity of Chromobacterium isolated from tropical freshwater lake.</title>
        <authorList>
            <person name="Santos A.B."/>
            <person name="Nascimento A.M."/>
            <person name="Da Silva P.C."/>
        </authorList>
    </citation>
    <scope>NUCLEOTIDE SEQUENCE [LARGE SCALE GENOMIC DNA]</scope>
    <source>
        <strain evidence="2 3">56AF</strain>
    </source>
</reference>
<proteinExistence type="inferred from homology"/>
<evidence type="ECO:0000313" key="3">
    <source>
        <dbReference type="Proteomes" id="UP000239469"/>
    </source>
</evidence>
<evidence type="ECO:0008006" key="4">
    <source>
        <dbReference type="Google" id="ProtNLM"/>
    </source>
</evidence>
<dbReference type="RefSeq" id="WP_106078164.1">
    <property type="nucleotide sequence ID" value="NZ_MTBD01000074.1"/>
</dbReference>
<dbReference type="InterPro" id="IPR004914">
    <property type="entry name" value="Antirestrict"/>
</dbReference>
<evidence type="ECO:0000313" key="2">
    <source>
        <dbReference type="EMBL" id="PRP68668.1"/>
    </source>
</evidence>
<dbReference type="AlphaFoldDB" id="A0A2S9WYX5"/>
<organism evidence="2 3">
    <name type="scientific">Chromobacterium amazonense</name>
    <dbReference type="NCBI Taxonomy" id="1382803"/>
    <lineage>
        <taxon>Bacteria</taxon>
        <taxon>Pseudomonadati</taxon>
        <taxon>Pseudomonadota</taxon>
        <taxon>Betaproteobacteria</taxon>
        <taxon>Neisseriales</taxon>
        <taxon>Chromobacteriaceae</taxon>
        <taxon>Chromobacterium</taxon>
    </lineage>
</organism>
<gene>
    <name evidence="2" type="ORF">BUE93_21105</name>
</gene>
<accession>A0A2S9WYX5</accession>